<gene>
    <name evidence="1" type="ORF">FHS57_001364</name>
</gene>
<sequence length="77" mass="8995">MTTIQIKVSEALVTRYGVKALQERVQREMEWEEMRLLAEAHQQHLQEIGIDADTVVEKARQEAWGKFKVENANLFQP</sequence>
<comment type="caution">
    <text evidence="1">The sequence shown here is derived from an EMBL/GenBank/DDBJ whole genome shotgun (WGS) entry which is preliminary data.</text>
</comment>
<dbReference type="EMBL" id="JACIBY010000002">
    <property type="protein sequence ID" value="MBB3837370.1"/>
    <property type="molecule type" value="Genomic_DNA"/>
</dbReference>
<accession>A0A7W5ZIQ2</accession>
<dbReference type="AlphaFoldDB" id="A0A7W5ZIQ2"/>
<evidence type="ECO:0000313" key="2">
    <source>
        <dbReference type="Proteomes" id="UP000541352"/>
    </source>
</evidence>
<keyword evidence="2" id="KW-1185">Reference proteome</keyword>
<proteinExistence type="predicted"/>
<organism evidence="1 2">
    <name type="scientific">Runella defluvii</name>
    <dbReference type="NCBI Taxonomy" id="370973"/>
    <lineage>
        <taxon>Bacteria</taxon>
        <taxon>Pseudomonadati</taxon>
        <taxon>Bacteroidota</taxon>
        <taxon>Cytophagia</taxon>
        <taxon>Cytophagales</taxon>
        <taxon>Spirosomataceae</taxon>
        <taxon>Runella</taxon>
    </lineage>
</organism>
<name>A0A7W5ZIQ2_9BACT</name>
<dbReference type="Proteomes" id="UP000541352">
    <property type="component" value="Unassembled WGS sequence"/>
</dbReference>
<reference evidence="1 2" key="1">
    <citation type="submission" date="2020-08" db="EMBL/GenBank/DDBJ databases">
        <title>Genomic Encyclopedia of Type Strains, Phase IV (KMG-IV): sequencing the most valuable type-strain genomes for metagenomic binning, comparative biology and taxonomic classification.</title>
        <authorList>
            <person name="Goeker M."/>
        </authorList>
    </citation>
    <scope>NUCLEOTIDE SEQUENCE [LARGE SCALE GENOMIC DNA]</scope>
    <source>
        <strain evidence="1 2">DSM 17976</strain>
    </source>
</reference>
<evidence type="ECO:0000313" key="1">
    <source>
        <dbReference type="EMBL" id="MBB3837370.1"/>
    </source>
</evidence>
<protein>
    <submittedName>
        <fullName evidence="1">Uncharacterized protein</fullName>
    </submittedName>
</protein>
<dbReference type="RefSeq" id="WP_183972095.1">
    <property type="nucleotide sequence ID" value="NZ_JACIBY010000002.1"/>
</dbReference>